<name>A0A3N2CS36_9ACTN</name>
<evidence type="ECO:0000313" key="4">
    <source>
        <dbReference type="EMBL" id="ROR90357.1"/>
    </source>
</evidence>
<dbReference type="AlphaFoldDB" id="A0A3N2CS36"/>
<dbReference type="OrthoDB" id="9786141at2"/>
<sequence length="174" mass="19136">MATYPRIEVSVDVVALTAVEQVPHVLLVRRGRPPFEGRWALPGGFLEVDEDLAPAAARELHVETGIALHPDELRQVGTYGDPHRDPRRRIVSIAHLAEVATFVHPEPGDGAVHAAWVPVAEMLGDEAEPMAFDHAEILRDGVLTSRWSHLARETASPETAEDAWRAPESWGERG</sequence>
<dbReference type="Gene3D" id="3.90.79.10">
    <property type="entry name" value="Nucleoside Triphosphate Pyrophosphohydrolase"/>
    <property type="match status" value="1"/>
</dbReference>
<dbReference type="InterPro" id="IPR000086">
    <property type="entry name" value="NUDIX_hydrolase_dom"/>
</dbReference>
<dbReference type="SUPFAM" id="SSF55811">
    <property type="entry name" value="Nudix"/>
    <property type="match status" value="1"/>
</dbReference>
<dbReference type="RefSeq" id="WP_123389518.1">
    <property type="nucleotide sequence ID" value="NZ_RKHO01000001.1"/>
</dbReference>
<evidence type="ECO:0000313" key="5">
    <source>
        <dbReference type="Proteomes" id="UP000281738"/>
    </source>
</evidence>
<feature type="domain" description="Nudix hydrolase" evidence="3">
    <location>
        <begin position="5"/>
        <end position="140"/>
    </location>
</feature>
<dbReference type="EMBL" id="RKHO01000001">
    <property type="protein sequence ID" value="ROR90357.1"/>
    <property type="molecule type" value="Genomic_DNA"/>
</dbReference>
<dbReference type="PROSITE" id="PS51462">
    <property type="entry name" value="NUDIX"/>
    <property type="match status" value="1"/>
</dbReference>
<evidence type="ECO:0000256" key="1">
    <source>
        <dbReference type="ARBA" id="ARBA00005582"/>
    </source>
</evidence>
<reference evidence="4 5" key="1">
    <citation type="submission" date="2018-11" db="EMBL/GenBank/DDBJ databases">
        <title>Sequencing the genomes of 1000 actinobacteria strains.</title>
        <authorList>
            <person name="Klenk H.-P."/>
        </authorList>
    </citation>
    <scope>NUCLEOTIDE SEQUENCE [LARGE SCALE GENOMIC DNA]</scope>
    <source>
        <strain evidence="4 5">DSM 12652</strain>
    </source>
</reference>
<dbReference type="Pfam" id="PF00293">
    <property type="entry name" value="NUDIX"/>
    <property type="match status" value="1"/>
</dbReference>
<accession>A0A3N2CS36</accession>
<organism evidence="4 5">
    <name type="scientific">Nocardioides aurantiacus</name>
    <dbReference type="NCBI Taxonomy" id="86796"/>
    <lineage>
        <taxon>Bacteria</taxon>
        <taxon>Bacillati</taxon>
        <taxon>Actinomycetota</taxon>
        <taxon>Actinomycetes</taxon>
        <taxon>Propionibacteriales</taxon>
        <taxon>Nocardioidaceae</taxon>
        <taxon>Nocardioides</taxon>
    </lineage>
</organism>
<dbReference type="PANTHER" id="PTHR43736">
    <property type="entry name" value="ADP-RIBOSE PYROPHOSPHATASE"/>
    <property type="match status" value="1"/>
</dbReference>
<dbReference type="InterPro" id="IPR015797">
    <property type="entry name" value="NUDIX_hydrolase-like_dom_sf"/>
</dbReference>
<gene>
    <name evidence="4" type="ORF">EDD33_1196</name>
</gene>
<protein>
    <submittedName>
        <fullName evidence="4">8-oxo-dGTP diphosphatase</fullName>
    </submittedName>
</protein>
<proteinExistence type="inferred from homology"/>
<feature type="compositionally biased region" description="Basic and acidic residues" evidence="2">
    <location>
        <begin position="162"/>
        <end position="174"/>
    </location>
</feature>
<dbReference type="Proteomes" id="UP000281738">
    <property type="component" value="Unassembled WGS sequence"/>
</dbReference>
<dbReference type="CDD" id="cd18873">
    <property type="entry name" value="NUDIX_NadM_like"/>
    <property type="match status" value="1"/>
</dbReference>
<evidence type="ECO:0000256" key="2">
    <source>
        <dbReference type="SAM" id="MobiDB-lite"/>
    </source>
</evidence>
<comment type="caution">
    <text evidence="4">The sequence shown here is derived from an EMBL/GenBank/DDBJ whole genome shotgun (WGS) entry which is preliminary data.</text>
</comment>
<keyword evidence="5" id="KW-1185">Reference proteome</keyword>
<feature type="region of interest" description="Disordered" evidence="2">
    <location>
        <begin position="152"/>
        <end position="174"/>
    </location>
</feature>
<comment type="similarity">
    <text evidence="1">Belongs to the Nudix hydrolase family.</text>
</comment>
<dbReference type="PANTHER" id="PTHR43736:SF1">
    <property type="entry name" value="DIHYDRONEOPTERIN TRIPHOSPHATE DIPHOSPHATASE"/>
    <property type="match status" value="1"/>
</dbReference>
<evidence type="ECO:0000259" key="3">
    <source>
        <dbReference type="PROSITE" id="PS51462"/>
    </source>
</evidence>